<dbReference type="HOGENOM" id="CLU_147863_0_0_4"/>
<feature type="transmembrane region" description="Helical" evidence="2">
    <location>
        <begin position="36"/>
        <end position="57"/>
    </location>
</feature>
<keyword evidence="2" id="KW-0812">Transmembrane</keyword>
<evidence type="ECO:0000256" key="2">
    <source>
        <dbReference type="SAM" id="Phobius"/>
    </source>
</evidence>
<evidence type="ECO:0000256" key="1">
    <source>
        <dbReference type="SAM" id="MobiDB-lite"/>
    </source>
</evidence>
<feature type="compositionally biased region" description="Low complexity" evidence="1">
    <location>
        <begin position="94"/>
        <end position="111"/>
    </location>
</feature>
<feature type="region of interest" description="Disordered" evidence="1">
    <location>
        <begin position="1"/>
        <end position="25"/>
    </location>
</feature>
<sequence>MRDEEMRRSDATDMTQSSCSGHGRDEREAEHEVCRWSMWPAAFMLFAIAVWKAFGLVQTSLPDRKVHRPAIRLSLIAVLIVPLFAGCASTRSGTTPTAQTKPATAKKPAPADLMPGEQIDYAGHRCGNPNLYVKTHTCLFPQRNSTR</sequence>
<proteinExistence type="predicted"/>
<dbReference type="PATRIC" id="fig|482957.22.peg.6205"/>
<feature type="region of interest" description="Disordered" evidence="1">
    <location>
        <begin position="91"/>
        <end position="113"/>
    </location>
</feature>
<feature type="transmembrane region" description="Helical" evidence="2">
    <location>
        <begin position="69"/>
        <end position="86"/>
    </location>
</feature>
<feature type="compositionally biased region" description="Basic and acidic residues" evidence="1">
    <location>
        <begin position="1"/>
        <end position="11"/>
    </location>
</feature>
<keyword evidence="4" id="KW-1185">Reference proteome</keyword>
<evidence type="ECO:0000313" key="4">
    <source>
        <dbReference type="Proteomes" id="UP000002705"/>
    </source>
</evidence>
<reference evidence="3" key="1">
    <citation type="submission" date="2005-10" db="EMBL/GenBank/DDBJ databases">
        <title>Complete sequence of chromosome 2 of Burkholderia sp. 383.</title>
        <authorList>
            <consortium name="US DOE Joint Genome Institute"/>
            <person name="Copeland A."/>
            <person name="Lucas S."/>
            <person name="Lapidus A."/>
            <person name="Barry K."/>
            <person name="Detter J.C."/>
            <person name="Glavina T."/>
            <person name="Hammon N."/>
            <person name="Israni S."/>
            <person name="Pitluck S."/>
            <person name="Chain P."/>
            <person name="Malfatti S."/>
            <person name="Shin M."/>
            <person name="Vergez L."/>
            <person name="Schmutz J."/>
            <person name="Larimer F."/>
            <person name="Land M."/>
            <person name="Kyrpides N."/>
            <person name="Lykidis A."/>
            <person name="Richardson P."/>
        </authorList>
    </citation>
    <scope>NUCLEOTIDE SEQUENCE [LARGE SCALE GENOMIC DNA]</scope>
    <source>
        <strain evidence="3">383</strain>
    </source>
</reference>
<dbReference type="AlphaFoldDB" id="Q392S8"/>
<evidence type="ECO:0000313" key="3">
    <source>
        <dbReference type="EMBL" id="ABB12538.1"/>
    </source>
</evidence>
<dbReference type="KEGG" id="bur:Bcep18194_B2427"/>
<name>Q392S8_BURL3</name>
<gene>
    <name evidence="3" type="ordered locus">Bcep18194_B2427</name>
</gene>
<protein>
    <submittedName>
        <fullName evidence="3">Uncharacterized protein</fullName>
    </submittedName>
</protein>
<dbReference type="Proteomes" id="UP000002705">
    <property type="component" value="Chromosome 2"/>
</dbReference>
<organism evidence="3 4">
    <name type="scientific">Burkholderia lata (strain ATCC 17760 / DSM 23089 / LMG 22485 / NCIMB 9086 / R18194 / 383)</name>
    <dbReference type="NCBI Taxonomy" id="482957"/>
    <lineage>
        <taxon>Bacteria</taxon>
        <taxon>Pseudomonadati</taxon>
        <taxon>Pseudomonadota</taxon>
        <taxon>Betaproteobacteria</taxon>
        <taxon>Burkholderiales</taxon>
        <taxon>Burkholderiaceae</taxon>
        <taxon>Burkholderia</taxon>
        <taxon>Burkholderia cepacia complex</taxon>
    </lineage>
</organism>
<keyword evidence="2" id="KW-0472">Membrane</keyword>
<dbReference type="EMBL" id="CP000152">
    <property type="protein sequence ID" value="ABB12538.1"/>
    <property type="molecule type" value="Genomic_DNA"/>
</dbReference>
<accession>Q392S8</accession>
<keyword evidence="2" id="KW-1133">Transmembrane helix</keyword>